<keyword evidence="3" id="KW-0732">Signal</keyword>
<dbReference type="PRINTS" id="PR00709">
    <property type="entry name" value="AVIDIN"/>
</dbReference>
<dbReference type="OrthoDB" id="7630888at2"/>
<keyword evidence="2" id="KW-0964">Secreted</keyword>
<dbReference type="Pfam" id="PF01382">
    <property type="entry name" value="Avidin"/>
    <property type="match status" value="1"/>
</dbReference>
<evidence type="ECO:0000256" key="3">
    <source>
        <dbReference type="ARBA" id="ARBA00022729"/>
    </source>
</evidence>
<dbReference type="PROSITE" id="PS51326">
    <property type="entry name" value="AVIDIN_2"/>
    <property type="match status" value="1"/>
</dbReference>
<evidence type="ECO:0000256" key="1">
    <source>
        <dbReference type="ARBA" id="ARBA00004613"/>
    </source>
</evidence>
<dbReference type="Gene3D" id="2.40.128.30">
    <property type="entry name" value="Avidin-like"/>
    <property type="match status" value="1"/>
</dbReference>
<protein>
    <recommendedName>
        <fullName evidence="6">DUF1579 domain-containing protein</fullName>
    </recommendedName>
</protein>
<dbReference type="InterPro" id="IPR005468">
    <property type="entry name" value="Avidin/str"/>
</dbReference>
<name>A0A4P6JJM2_KTERU</name>
<dbReference type="KEGG" id="kbs:EPA93_04570"/>
<dbReference type="GO" id="GO:0009374">
    <property type="term" value="F:biotin binding"/>
    <property type="evidence" value="ECO:0007669"/>
    <property type="project" value="InterPro"/>
</dbReference>
<dbReference type="EMBL" id="CP035758">
    <property type="protein sequence ID" value="QBD75309.1"/>
    <property type="molecule type" value="Genomic_DNA"/>
</dbReference>
<accession>A0A4P6JJM2</accession>
<comment type="subcellular location">
    <subcellularLocation>
        <location evidence="1">Secreted</location>
    </subcellularLocation>
</comment>
<organism evidence="4 5">
    <name type="scientific">Ktedonosporobacter rubrisoli</name>
    <dbReference type="NCBI Taxonomy" id="2509675"/>
    <lineage>
        <taxon>Bacteria</taxon>
        <taxon>Bacillati</taxon>
        <taxon>Chloroflexota</taxon>
        <taxon>Ktedonobacteria</taxon>
        <taxon>Ktedonobacterales</taxon>
        <taxon>Ktedonosporobacteraceae</taxon>
        <taxon>Ktedonosporobacter</taxon>
    </lineage>
</organism>
<dbReference type="GO" id="GO:0005576">
    <property type="term" value="C:extracellular region"/>
    <property type="evidence" value="ECO:0007669"/>
    <property type="project" value="UniProtKB-SubCell"/>
</dbReference>
<proteinExistence type="predicted"/>
<dbReference type="AlphaFoldDB" id="A0A4P6JJM2"/>
<reference evidence="4 5" key="1">
    <citation type="submission" date="2019-01" db="EMBL/GenBank/DDBJ databases">
        <title>Ktedonosporobacter rubrisoli SCAWS-G2.</title>
        <authorList>
            <person name="Huang Y."/>
            <person name="Yan B."/>
        </authorList>
    </citation>
    <scope>NUCLEOTIDE SEQUENCE [LARGE SCALE GENOMIC DNA]</scope>
    <source>
        <strain evidence="4 5">SCAWS-G2</strain>
    </source>
</reference>
<gene>
    <name evidence="4" type="ORF">EPA93_04570</name>
</gene>
<evidence type="ECO:0000313" key="5">
    <source>
        <dbReference type="Proteomes" id="UP000290365"/>
    </source>
</evidence>
<evidence type="ECO:0000256" key="2">
    <source>
        <dbReference type="ARBA" id="ARBA00022525"/>
    </source>
</evidence>
<dbReference type="Proteomes" id="UP000290365">
    <property type="component" value="Chromosome"/>
</dbReference>
<evidence type="ECO:0008006" key="6">
    <source>
        <dbReference type="Google" id="ProtNLM"/>
    </source>
</evidence>
<keyword evidence="5" id="KW-1185">Reference proteome</keyword>
<dbReference type="SUPFAM" id="SSF50876">
    <property type="entry name" value="Avidin/streptavidin"/>
    <property type="match status" value="1"/>
</dbReference>
<dbReference type="InterPro" id="IPR005469">
    <property type="entry name" value="Avidin"/>
</dbReference>
<dbReference type="InterPro" id="IPR036896">
    <property type="entry name" value="Avidin-like_sf"/>
</dbReference>
<sequence>MEKSENKFKRRKIVMALKGSWRNQYGSQLEITDESNGRIAGWFRSKVDGRIKGHEIAIVGVHQENLISFVLNGSPYTKFVVSWTGMLREGRIETLFTLVASERLTAEAEGAPARNQQLGPWEATTVGADVFERIS</sequence>
<evidence type="ECO:0000313" key="4">
    <source>
        <dbReference type="EMBL" id="QBD75309.1"/>
    </source>
</evidence>